<gene>
    <name evidence="7" type="ORF">AT268_33985</name>
</gene>
<protein>
    <submittedName>
        <fullName evidence="7">Transposase</fullName>
    </submittedName>
</protein>
<dbReference type="EMBL" id="LOMO01000115">
    <property type="protein sequence ID" value="KXY37403.1"/>
    <property type="molecule type" value="Genomic_DNA"/>
</dbReference>
<dbReference type="Proteomes" id="UP000075476">
    <property type="component" value="Unassembled WGS sequence"/>
</dbReference>
<dbReference type="AlphaFoldDB" id="A0A9X0SM27"/>
<evidence type="ECO:0000256" key="2">
    <source>
        <dbReference type="ARBA" id="ARBA00022578"/>
    </source>
</evidence>
<organism evidence="7 8">
    <name type="scientific">Bacillus cereus</name>
    <dbReference type="NCBI Taxonomy" id="1396"/>
    <lineage>
        <taxon>Bacteria</taxon>
        <taxon>Bacillati</taxon>
        <taxon>Bacillota</taxon>
        <taxon>Bacilli</taxon>
        <taxon>Bacillales</taxon>
        <taxon>Bacillaceae</taxon>
        <taxon>Bacillus</taxon>
        <taxon>Bacillus cereus group</taxon>
    </lineage>
</organism>
<feature type="domain" description="Tn3 transposase DDE" evidence="5">
    <location>
        <begin position="577"/>
        <end position="963"/>
    </location>
</feature>
<dbReference type="InterPro" id="IPR002513">
    <property type="entry name" value="Tn3_Tnp_DDE_dom"/>
</dbReference>
<dbReference type="GO" id="GO:0003677">
    <property type="term" value="F:DNA binding"/>
    <property type="evidence" value="ECO:0007669"/>
    <property type="project" value="UniProtKB-KW"/>
</dbReference>
<keyword evidence="2" id="KW-0815">Transposition</keyword>
<evidence type="ECO:0000259" key="6">
    <source>
        <dbReference type="Pfam" id="PF13700"/>
    </source>
</evidence>
<evidence type="ECO:0000256" key="1">
    <source>
        <dbReference type="ARBA" id="ARBA00009402"/>
    </source>
</evidence>
<accession>A0A9X0SM27</accession>
<dbReference type="Pfam" id="PF13700">
    <property type="entry name" value="DUF4158"/>
    <property type="match status" value="1"/>
</dbReference>
<evidence type="ECO:0000313" key="7">
    <source>
        <dbReference type="EMBL" id="KXY37403.1"/>
    </source>
</evidence>
<dbReference type="InterPro" id="IPR025296">
    <property type="entry name" value="DUF4158"/>
</dbReference>
<keyword evidence="4" id="KW-0233">DNA recombination</keyword>
<proteinExistence type="inferred from homology"/>
<keyword evidence="3" id="KW-0238">DNA-binding</keyword>
<evidence type="ECO:0000256" key="4">
    <source>
        <dbReference type="ARBA" id="ARBA00023172"/>
    </source>
</evidence>
<name>A0A9X0SM27_BACCE</name>
<dbReference type="InterPro" id="IPR047653">
    <property type="entry name" value="Tn3-like_transpos"/>
</dbReference>
<evidence type="ECO:0000259" key="5">
    <source>
        <dbReference type="Pfam" id="PF01526"/>
    </source>
</evidence>
<dbReference type="NCBIfam" id="NF033527">
    <property type="entry name" value="transpos_Tn3"/>
    <property type="match status" value="1"/>
</dbReference>
<dbReference type="Pfam" id="PF01526">
    <property type="entry name" value="DDE_Tnp_Tn3"/>
    <property type="match status" value="1"/>
</dbReference>
<reference evidence="7 8" key="1">
    <citation type="submission" date="2015-12" db="EMBL/GenBank/DDBJ databases">
        <title>Bacillus cereus Group isolate.</title>
        <authorList>
            <person name="Kovac J."/>
        </authorList>
    </citation>
    <scope>NUCLEOTIDE SEQUENCE [LARGE SCALE GENOMIC DNA]</scope>
    <source>
        <strain evidence="7 8">FSL K6-0073</strain>
    </source>
</reference>
<sequence length="987" mass="113806">MGVKQLLSEAQRNELMDLSRLTEWDLVTFHTFSKHDLHLIFKHRRGYNRLGFALQLALIRYPGWALTEYKDIPMSVIQHIARQLQIPAEEFSKYANRSNTLWEHLSEIREEYEYSNFSSKHEENLLKHITQQAMENSNSLHLIEIALSMLRKSKVILPAMYVIENIVWEAKQQADQKVYSILYDDLTSEQKKRIDALLLPTNNGISPLAWLKQLPSQPSPESFLKVVERFEYVKDIGLVVDTSKINSNRLRQLARLGSKYEPYAFRRFDEVRRYSILVAFMLEITQDLIDYAIEIHDRIMMNLQLKGKKAQDEMQKVNGKKLNEKLVQFIKICGALIEAKEVGKDAFTALDDVMPWDKMVESVEEAKQLSRPISYDYLDLLETRYSYIRRYAPALLRVFQFGSTKSAEPVLQALHTIHDLNINGKRKVPMSAPLNFVSNRWQKHVYDDEGNVNRHYYELAALTELRNYIRSGDIFVSGSRQHKAFDDYLISEEDWRNIINAENYLAVPLTVEEYLTERITSLNQRLDWLSKNSEKLEGVDINQGKLYVERLDKGTPEEAKAFSIRLHNMLPRIKLTDLLLEVASWTGFHEQFIHASTNKSPDQEEKNIVLATLMAMGTNIGLTKMAEATPGISYRQMANTAQWRMYDDAMVRAQSVLVNFQHRRQLATYWGDGNTSSSDGMRVPIGVRSLHGDSNPHYGTGRGATIYRFISDQFASFYLKVINTNARDALYVLDGLLHHETDLMIEEHYTDTAGYTDQVFGLTHLLGFRFAPRIRDLMDTKLFTINGVQEYPNVQALLKGKINLKVIQDNYNDVLRLAYSVRTGKVSSSLIMGKLGSYARQNKLATALGEMGRIEKTIFTLDYISSKSVRRKIQKGLNKGEATNALARAIFFGKSGEFRERALQDQLQRASALNIIINAISVWNTVYMEKAVEELKGTGEFREDLMPYIWPLGWEHINFLGEYKFEGLHSTSLHSLRPLNMKEPIYS</sequence>
<feature type="domain" description="DUF4158" evidence="6">
    <location>
        <begin position="6"/>
        <end position="170"/>
    </location>
</feature>
<dbReference type="GO" id="GO:0004803">
    <property type="term" value="F:transposase activity"/>
    <property type="evidence" value="ECO:0007669"/>
    <property type="project" value="InterPro"/>
</dbReference>
<comment type="caution">
    <text evidence="7">The sequence shown here is derived from an EMBL/GenBank/DDBJ whole genome shotgun (WGS) entry which is preliminary data.</text>
</comment>
<comment type="similarity">
    <text evidence="1">Belongs to the transposase 7 family.</text>
</comment>
<evidence type="ECO:0000313" key="8">
    <source>
        <dbReference type="Proteomes" id="UP000075476"/>
    </source>
</evidence>
<evidence type="ECO:0000256" key="3">
    <source>
        <dbReference type="ARBA" id="ARBA00023125"/>
    </source>
</evidence>
<dbReference type="RefSeq" id="WP_061663514.1">
    <property type="nucleotide sequence ID" value="NZ_LOMO01000115.1"/>
</dbReference>
<dbReference type="GO" id="GO:0006313">
    <property type="term" value="P:DNA transposition"/>
    <property type="evidence" value="ECO:0007669"/>
    <property type="project" value="InterPro"/>
</dbReference>